<protein>
    <submittedName>
        <fullName evidence="2">Uncharacterized protein</fullName>
    </submittedName>
</protein>
<evidence type="ECO:0000313" key="2">
    <source>
        <dbReference type="EnsemblPlants" id="TraesCS1D02G425700.1"/>
    </source>
</evidence>
<organism evidence="2">
    <name type="scientific">Triticum aestivum</name>
    <name type="common">Wheat</name>
    <dbReference type="NCBI Taxonomy" id="4565"/>
    <lineage>
        <taxon>Eukaryota</taxon>
        <taxon>Viridiplantae</taxon>
        <taxon>Streptophyta</taxon>
        <taxon>Embryophyta</taxon>
        <taxon>Tracheophyta</taxon>
        <taxon>Spermatophyta</taxon>
        <taxon>Magnoliopsida</taxon>
        <taxon>Liliopsida</taxon>
        <taxon>Poales</taxon>
        <taxon>Poaceae</taxon>
        <taxon>BOP clade</taxon>
        <taxon>Pooideae</taxon>
        <taxon>Triticodae</taxon>
        <taxon>Triticeae</taxon>
        <taxon>Triticinae</taxon>
        <taxon>Triticum</taxon>
    </lineage>
</organism>
<dbReference type="Gramene" id="TraesARI1D03G00574720.1">
    <property type="protein sequence ID" value="TraesARI1D03G00574720.1"/>
    <property type="gene ID" value="TraesARI1D03G00574720"/>
</dbReference>
<dbReference type="Gramene" id="TraesCS1D03G0980300.1">
    <property type="protein sequence ID" value="TraesCS1D03G0980300.1.CDS"/>
    <property type="gene ID" value="TraesCS1D03G0980300"/>
</dbReference>
<feature type="transmembrane region" description="Helical" evidence="1">
    <location>
        <begin position="6"/>
        <end position="34"/>
    </location>
</feature>
<reference evidence="2" key="2">
    <citation type="submission" date="2018-10" db="UniProtKB">
        <authorList>
            <consortium name="EnsemblPlants"/>
        </authorList>
    </citation>
    <scope>IDENTIFICATION</scope>
</reference>
<proteinExistence type="predicted"/>
<evidence type="ECO:0000313" key="3">
    <source>
        <dbReference type="Proteomes" id="UP000019116"/>
    </source>
</evidence>
<accession>A0A3B6A1M5</accession>
<dbReference type="OrthoDB" id="709692at2759"/>
<dbReference type="Gramene" id="TraesCS1D02G425700.1">
    <property type="protein sequence ID" value="TraesCS1D02G425700.1"/>
    <property type="gene ID" value="TraesCS1D02G425700"/>
</dbReference>
<evidence type="ECO:0000256" key="1">
    <source>
        <dbReference type="SAM" id="Phobius"/>
    </source>
</evidence>
<keyword evidence="1" id="KW-1133">Transmembrane helix</keyword>
<sequence>MVTCQVLILTPVIVLNMLTSLTVMLETHALVLYLPRPPMLIPWPGPQFTLCMFTSLQPVCMEMQSSPALHKVYSISVGAILRGRDGQVMNHDSLTAIELQMALRAVDDADTSYSDIGTAIKP</sequence>
<reference evidence="2" key="1">
    <citation type="submission" date="2018-08" db="EMBL/GenBank/DDBJ databases">
        <authorList>
            <person name="Rossello M."/>
        </authorList>
    </citation>
    <scope>NUCLEOTIDE SEQUENCE [LARGE SCALE GENOMIC DNA]</scope>
    <source>
        <strain evidence="2">cv. Chinese Spring</strain>
    </source>
</reference>
<dbReference type="EnsemblPlants" id="TraesCS1D02G425700.1">
    <property type="protein sequence ID" value="TraesCS1D02G425700.1"/>
    <property type="gene ID" value="TraesCS1D02G425700"/>
</dbReference>
<keyword evidence="1" id="KW-0812">Transmembrane</keyword>
<dbReference type="AlphaFoldDB" id="A0A3B6A1M5"/>
<keyword evidence="3" id="KW-1185">Reference proteome</keyword>
<dbReference type="Proteomes" id="UP000019116">
    <property type="component" value="Chromosome 1D"/>
</dbReference>
<name>A0A3B6A1M5_WHEAT</name>
<keyword evidence="1" id="KW-0472">Membrane</keyword>